<proteinExistence type="predicted"/>
<evidence type="ECO:0000313" key="3">
    <source>
        <dbReference type="Proteomes" id="UP000027138"/>
    </source>
</evidence>
<name>A0A067KX64_JATCU</name>
<dbReference type="Pfam" id="PF03478">
    <property type="entry name" value="Beta-prop_KIB1-4"/>
    <property type="match status" value="2"/>
</dbReference>
<accession>A0A067KX64</accession>
<organism evidence="2 3">
    <name type="scientific">Jatropha curcas</name>
    <name type="common">Barbados nut</name>
    <dbReference type="NCBI Taxonomy" id="180498"/>
    <lineage>
        <taxon>Eukaryota</taxon>
        <taxon>Viridiplantae</taxon>
        <taxon>Streptophyta</taxon>
        <taxon>Embryophyta</taxon>
        <taxon>Tracheophyta</taxon>
        <taxon>Spermatophyta</taxon>
        <taxon>Magnoliopsida</taxon>
        <taxon>eudicotyledons</taxon>
        <taxon>Gunneridae</taxon>
        <taxon>Pentapetalae</taxon>
        <taxon>rosids</taxon>
        <taxon>fabids</taxon>
        <taxon>Malpighiales</taxon>
        <taxon>Euphorbiaceae</taxon>
        <taxon>Crotonoideae</taxon>
        <taxon>Jatropheae</taxon>
        <taxon>Jatropha</taxon>
    </lineage>
</organism>
<feature type="domain" description="KIB1-4 beta-propeller" evidence="1">
    <location>
        <begin position="125"/>
        <end position="179"/>
    </location>
</feature>
<dbReference type="InterPro" id="IPR005174">
    <property type="entry name" value="KIB1-4_b-propeller"/>
</dbReference>
<gene>
    <name evidence="2" type="ORF">JCGZ_08156</name>
</gene>
<dbReference type="Proteomes" id="UP000027138">
    <property type="component" value="Unassembled WGS sequence"/>
</dbReference>
<reference evidence="2 3" key="1">
    <citation type="journal article" date="2014" name="PLoS ONE">
        <title>Global Analysis of Gene Expression Profiles in Physic Nut (Jatropha curcas L.) Seedlings Exposed to Salt Stress.</title>
        <authorList>
            <person name="Zhang L."/>
            <person name="Zhang C."/>
            <person name="Wu P."/>
            <person name="Chen Y."/>
            <person name="Li M."/>
            <person name="Jiang H."/>
            <person name="Wu G."/>
        </authorList>
    </citation>
    <scope>NUCLEOTIDE SEQUENCE [LARGE SCALE GENOMIC DNA]</scope>
    <source>
        <strain evidence="3">cv. GZQX0401</strain>
        <tissue evidence="2">Young leaves</tissue>
    </source>
</reference>
<keyword evidence="3" id="KW-1185">Reference proteome</keyword>
<protein>
    <recommendedName>
        <fullName evidence="1">KIB1-4 beta-propeller domain-containing protein</fullName>
    </recommendedName>
</protein>
<sequence length="189" mass="22214">MSLWAQLPPEFLQVIAEKHTNYVDYYVCTRAVCKSWYAAIQKRPNNNLLCQLPFLLLPNHLNKPDHRGFYSMSNDKTYRLELPEAFEKRCCGSSHGWLIMVEETPTIFLLNPLTRTRIELPSYDYRTYKFVAYKLDTSKSIWLELDSLGNRILFLGWNCFHSISSNYENSKGNCIYFTDDNFMSCSDFP</sequence>
<dbReference type="STRING" id="180498.A0A067KX64"/>
<dbReference type="OrthoDB" id="842701at2759"/>
<dbReference type="InterPro" id="IPR050942">
    <property type="entry name" value="F-box_BR-signaling"/>
</dbReference>
<dbReference type="EMBL" id="KK914420">
    <property type="protein sequence ID" value="KDP36865.1"/>
    <property type="molecule type" value="Genomic_DNA"/>
</dbReference>
<evidence type="ECO:0000313" key="2">
    <source>
        <dbReference type="EMBL" id="KDP36865.1"/>
    </source>
</evidence>
<dbReference type="PANTHER" id="PTHR44259">
    <property type="entry name" value="OS07G0183000 PROTEIN-RELATED"/>
    <property type="match status" value="1"/>
</dbReference>
<dbReference type="PANTHER" id="PTHR44259:SF71">
    <property type="entry name" value="F-BOX DOMAIN-CONTAINING PROTEIN"/>
    <property type="match status" value="1"/>
</dbReference>
<feature type="domain" description="KIB1-4 beta-propeller" evidence="1">
    <location>
        <begin position="69"/>
        <end position="124"/>
    </location>
</feature>
<dbReference type="AlphaFoldDB" id="A0A067KX64"/>
<evidence type="ECO:0000259" key="1">
    <source>
        <dbReference type="Pfam" id="PF03478"/>
    </source>
</evidence>